<organism evidence="1 2">
    <name type="scientific">Araneus ventricosus</name>
    <name type="common">Orbweaver spider</name>
    <name type="synonym">Epeira ventricosa</name>
    <dbReference type="NCBI Taxonomy" id="182803"/>
    <lineage>
        <taxon>Eukaryota</taxon>
        <taxon>Metazoa</taxon>
        <taxon>Ecdysozoa</taxon>
        <taxon>Arthropoda</taxon>
        <taxon>Chelicerata</taxon>
        <taxon>Arachnida</taxon>
        <taxon>Araneae</taxon>
        <taxon>Araneomorphae</taxon>
        <taxon>Entelegynae</taxon>
        <taxon>Araneoidea</taxon>
        <taxon>Araneidae</taxon>
        <taxon>Araneus</taxon>
    </lineage>
</organism>
<sequence>MGLVSLNRGRMTRITPELASPSQNFRIMPAGGSLTHNVRLNMHQAHIRGGFSVESGFELGVSGPEAEALPLGKSVPAGCE</sequence>
<accession>A0A4Y2L2V0</accession>
<evidence type="ECO:0000313" key="2">
    <source>
        <dbReference type="Proteomes" id="UP000499080"/>
    </source>
</evidence>
<protein>
    <submittedName>
        <fullName evidence="1">Uncharacterized protein</fullName>
    </submittedName>
</protein>
<proteinExistence type="predicted"/>
<dbReference type="EMBL" id="BGPR01005289">
    <property type="protein sequence ID" value="GBN08749.1"/>
    <property type="molecule type" value="Genomic_DNA"/>
</dbReference>
<name>A0A4Y2L2V0_ARAVE</name>
<comment type="caution">
    <text evidence="1">The sequence shown here is derived from an EMBL/GenBank/DDBJ whole genome shotgun (WGS) entry which is preliminary data.</text>
</comment>
<evidence type="ECO:0000313" key="1">
    <source>
        <dbReference type="EMBL" id="GBN08749.1"/>
    </source>
</evidence>
<gene>
    <name evidence="1" type="ORF">AVEN_9913_1</name>
</gene>
<reference evidence="1 2" key="1">
    <citation type="journal article" date="2019" name="Sci. Rep.">
        <title>Orb-weaving spider Araneus ventricosus genome elucidates the spidroin gene catalogue.</title>
        <authorList>
            <person name="Kono N."/>
            <person name="Nakamura H."/>
            <person name="Ohtoshi R."/>
            <person name="Moran D.A.P."/>
            <person name="Shinohara A."/>
            <person name="Yoshida Y."/>
            <person name="Fujiwara M."/>
            <person name="Mori M."/>
            <person name="Tomita M."/>
            <person name="Arakawa K."/>
        </authorList>
    </citation>
    <scope>NUCLEOTIDE SEQUENCE [LARGE SCALE GENOMIC DNA]</scope>
</reference>
<keyword evidence="2" id="KW-1185">Reference proteome</keyword>
<dbReference type="AlphaFoldDB" id="A0A4Y2L2V0"/>
<dbReference type="Proteomes" id="UP000499080">
    <property type="component" value="Unassembled WGS sequence"/>
</dbReference>